<feature type="transmembrane region" description="Helical" evidence="1">
    <location>
        <begin position="90"/>
        <end position="111"/>
    </location>
</feature>
<gene>
    <name evidence="2" type="ORF">A3J15_02675</name>
</gene>
<reference evidence="2 3" key="1">
    <citation type="journal article" date="2016" name="Nat. Commun.">
        <title>Thousands of microbial genomes shed light on interconnected biogeochemical processes in an aquifer system.</title>
        <authorList>
            <person name="Anantharaman K."/>
            <person name="Brown C.T."/>
            <person name="Hug L.A."/>
            <person name="Sharon I."/>
            <person name="Castelle C.J."/>
            <person name="Probst A.J."/>
            <person name="Thomas B.C."/>
            <person name="Singh A."/>
            <person name="Wilkins M.J."/>
            <person name="Karaoz U."/>
            <person name="Brodie E.L."/>
            <person name="Williams K.H."/>
            <person name="Hubbard S.S."/>
            <person name="Banfield J.F."/>
        </authorList>
    </citation>
    <scope>NUCLEOTIDE SEQUENCE [LARGE SCALE GENOMIC DNA]</scope>
</reference>
<dbReference type="InterPro" id="IPR007165">
    <property type="entry name" value="Phage_holin_4_2"/>
</dbReference>
<dbReference type="Pfam" id="PF04020">
    <property type="entry name" value="Phage_holin_4_2"/>
    <property type="match status" value="1"/>
</dbReference>
<dbReference type="AlphaFoldDB" id="A0A1F7JJX8"/>
<organism evidence="2 3">
    <name type="scientific">Candidatus Roizmanbacteria bacterium RIFCSPLOWO2_02_FULL_38_10</name>
    <dbReference type="NCBI Taxonomy" id="1802074"/>
    <lineage>
        <taxon>Bacteria</taxon>
        <taxon>Candidatus Roizmaniibacteriota</taxon>
    </lineage>
</organism>
<feature type="transmembrane region" description="Helical" evidence="1">
    <location>
        <begin position="7"/>
        <end position="24"/>
    </location>
</feature>
<dbReference type="EMBL" id="MGAY01000049">
    <property type="protein sequence ID" value="OGK55920.1"/>
    <property type="molecule type" value="Genomic_DNA"/>
</dbReference>
<name>A0A1F7JJX8_9BACT</name>
<dbReference type="Proteomes" id="UP000176376">
    <property type="component" value="Unassembled WGS sequence"/>
</dbReference>
<comment type="caution">
    <text evidence="2">The sequence shown here is derived from an EMBL/GenBank/DDBJ whole genome shotgun (WGS) entry which is preliminary data.</text>
</comment>
<sequence length="112" mass="12138">MDIIIRLIINSLAVFFTAKLLPGMVTVEDLYAALLVAVILGLINTFVKPILKILTLPITILTLGLFSLILNALLILLVDRLVPGFSVNGLFAAIIFGFALSIVNSLLHLLVR</sequence>
<keyword evidence="1" id="KW-0812">Transmembrane</keyword>
<proteinExistence type="predicted"/>
<dbReference type="STRING" id="1802074.A3J15_02675"/>
<protein>
    <recommendedName>
        <fullName evidence="4">Phage holin family protein</fullName>
    </recommendedName>
</protein>
<dbReference type="PANTHER" id="PTHR37309">
    <property type="entry name" value="SLR0284 PROTEIN"/>
    <property type="match status" value="1"/>
</dbReference>
<dbReference type="PANTHER" id="PTHR37309:SF1">
    <property type="entry name" value="SLR0284 PROTEIN"/>
    <property type="match status" value="1"/>
</dbReference>
<feature type="transmembrane region" description="Helical" evidence="1">
    <location>
        <begin position="30"/>
        <end position="47"/>
    </location>
</feature>
<accession>A0A1F7JJX8</accession>
<feature type="transmembrane region" description="Helical" evidence="1">
    <location>
        <begin position="54"/>
        <end position="78"/>
    </location>
</feature>
<keyword evidence="1" id="KW-1133">Transmembrane helix</keyword>
<evidence type="ECO:0000256" key="1">
    <source>
        <dbReference type="SAM" id="Phobius"/>
    </source>
</evidence>
<evidence type="ECO:0000313" key="2">
    <source>
        <dbReference type="EMBL" id="OGK55920.1"/>
    </source>
</evidence>
<keyword evidence="1" id="KW-0472">Membrane</keyword>
<evidence type="ECO:0008006" key="4">
    <source>
        <dbReference type="Google" id="ProtNLM"/>
    </source>
</evidence>
<evidence type="ECO:0000313" key="3">
    <source>
        <dbReference type="Proteomes" id="UP000176376"/>
    </source>
</evidence>